<accession>A0A918PNG0</accession>
<protein>
    <submittedName>
        <fullName evidence="2">Uncharacterized protein</fullName>
    </submittedName>
</protein>
<gene>
    <name evidence="2" type="ORF">GCM10010387_05180</name>
</gene>
<comment type="caution">
    <text evidence="2">The sequence shown here is derived from an EMBL/GenBank/DDBJ whole genome shotgun (WGS) entry which is preliminary data.</text>
</comment>
<proteinExistence type="predicted"/>
<name>A0A918PNG0_9ACTN</name>
<reference evidence="2" key="1">
    <citation type="journal article" date="2014" name="Int. J. Syst. Evol. Microbiol.">
        <title>Complete genome sequence of Corynebacterium casei LMG S-19264T (=DSM 44701T), isolated from a smear-ripened cheese.</title>
        <authorList>
            <consortium name="US DOE Joint Genome Institute (JGI-PGF)"/>
            <person name="Walter F."/>
            <person name="Albersmeier A."/>
            <person name="Kalinowski J."/>
            <person name="Ruckert C."/>
        </authorList>
    </citation>
    <scope>NUCLEOTIDE SEQUENCE</scope>
    <source>
        <strain evidence="2">JCM 4988</strain>
    </source>
</reference>
<evidence type="ECO:0000313" key="3">
    <source>
        <dbReference type="Proteomes" id="UP000630936"/>
    </source>
</evidence>
<dbReference type="Proteomes" id="UP000630936">
    <property type="component" value="Unassembled WGS sequence"/>
</dbReference>
<reference evidence="2" key="2">
    <citation type="submission" date="2020-09" db="EMBL/GenBank/DDBJ databases">
        <authorList>
            <person name="Sun Q."/>
            <person name="Ohkuma M."/>
        </authorList>
    </citation>
    <scope>NUCLEOTIDE SEQUENCE</scope>
    <source>
        <strain evidence="2">JCM 4988</strain>
    </source>
</reference>
<evidence type="ECO:0000313" key="2">
    <source>
        <dbReference type="EMBL" id="GGZ15721.1"/>
    </source>
</evidence>
<sequence>MRVVLGVRVVRECGPWSGALPPNPRASIAGEADFHLPQASPGGTPSEAEIKAPVR</sequence>
<evidence type="ECO:0000256" key="1">
    <source>
        <dbReference type="SAM" id="MobiDB-lite"/>
    </source>
</evidence>
<dbReference type="AlphaFoldDB" id="A0A918PNG0"/>
<feature type="region of interest" description="Disordered" evidence="1">
    <location>
        <begin position="33"/>
        <end position="55"/>
    </location>
</feature>
<dbReference type="EMBL" id="BMWG01000001">
    <property type="protein sequence ID" value="GGZ15721.1"/>
    <property type="molecule type" value="Genomic_DNA"/>
</dbReference>
<organism evidence="2 3">
    <name type="scientific">Streptomyces inusitatus</name>
    <dbReference type="NCBI Taxonomy" id="68221"/>
    <lineage>
        <taxon>Bacteria</taxon>
        <taxon>Bacillati</taxon>
        <taxon>Actinomycetota</taxon>
        <taxon>Actinomycetes</taxon>
        <taxon>Kitasatosporales</taxon>
        <taxon>Streptomycetaceae</taxon>
        <taxon>Streptomyces</taxon>
    </lineage>
</organism>
<keyword evidence="3" id="KW-1185">Reference proteome</keyword>